<gene>
    <name evidence="1" type="ORF">ENH89_24165</name>
</gene>
<dbReference type="Proteomes" id="UP000885680">
    <property type="component" value="Unassembled WGS sequence"/>
</dbReference>
<dbReference type="InterPro" id="IPR036291">
    <property type="entry name" value="NAD(P)-bd_dom_sf"/>
</dbReference>
<dbReference type="Gene3D" id="3.40.50.720">
    <property type="entry name" value="NAD(P)-binding Rossmann-like Domain"/>
    <property type="match status" value="1"/>
</dbReference>
<name>A0A9C9NK02_9HYPH</name>
<protein>
    <submittedName>
        <fullName evidence="1">Uncharacterized protein</fullName>
    </submittedName>
</protein>
<dbReference type="Pfam" id="PF13602">
    <property type="entry name" value="ADH_zinc_N_2"/>
    <property type="match status" value="1"/>
</dbReference>
<evidence type="ECO:0000313" key="1">
    <source>
        <dbReference type="EMBL" id="HEU03350.1"/>
    </source>
</evidence>
<organism evidence="1 2">
    <name type="scientific">Aurantimonas coralicida</name>
    <dbReference type="NCBI Taxonomy" id="182270"/>
    <lineage>
        <taxon>Bacteria</taxon>
        <taxon>Pseudomonadati</taxon>
        <taxon>Pseudomonadota</taxon>
        <taxon>Alphaproteobacteria</taxon>
        <taxon>Hyphomicrobiales</taxon>
        <taxon>Aurantimonadaceae</taxon>
        <taxon>Aurantimonas</taxon>
    </lineage>
</organism>
<comment type="caution">
    <text evidence="1">The sequence shown here is derived from an EMBL/GenBank/DDBJ whole genome shotgun (WGS) entry which is preliminary data.</text>
</comment>
<accession>A0A9C9NK02</accession>
<sequence>MREGLANPRPRVRSVAFHQTPGGRQGKCQPSRNIVSCRCSSRIFDGIGGKMLRKTLACARPLGTVASIGQAAGPIPPLTIEEFAPLRAICFSRPSIMSYASDKDIYRDAAKEVLAMIQRNITAGIGREYRLDQAAEAHVDLETGRMVGAAIIAI</sequence>
<dbReference type="Gene3D" id="3.90.180.10">
    <property type="entry name" value="Medium-chain alcohol dehydrogenases, catalytic domain"/>
    <property type="match status" value="1"/>
</dbReference>
<dbReference type="SUPFAM" id="SSF51735">
    <property type="entry name" value="NAD(P)-binding Rossmann-fold domains"/>
    <property type="match status" value="1"/>
</dbReference>
<dbReference type="AlphaFoldDB" id="A0A9C9NK02"/>
<dbReference type="EMBL" id="DRGN01000343">
    <property type="protein sequence ID" value="HEU03350.1"/>
    <property type="molecule type" value="Genomic_DNA"/>
</dbReference>
<reference evidence="1" key="1">
    <citation type="journal article" date="2020" name="mSystems">
        <title>Genome- and Community-Level Interaction Insights into Carbon Utilization and Element Cycling Functions of Hydrothermarchaeota in Hydrothermal Sediment.</title>
        <authorList>
            <person name="Zhou Z."/>
            <person name="Liu Y."/>
            <person name="Xu W."/>
            <person name="Pan J."/>
            <person name="Luo Z.H."/>
            <person name="Li M."/>
        </authorList>
    </citation>
    <scope>NUCLEOTIDE SEQUENCE</scope>
    <source>
        <strain evidence="1">HyVt-347</strain>
    </source>
</reference>
<proteinExistence type="predicted"/>
<evidence type="ECO:0000313" key="2">
    <source>
        <dbReference type="Proteomes" id="UP000885680"/>
    </source>
</evidence>